<name>A0AA48W9Q8_9BURK</name>
<dbReference type="RefSeq" id="WP_206088179.1">
    <property type="nucleotide sequence ID" value="NZ_CP065053.1"/>
</dbReference>
<evidence type="ECO:0008006" key="3">
    <source>
        <dbReference type="Google" id="ProtNLM"/>
    </source>
</evidence>
<protein>
    <recommendedName>
        <fullName evidence="3">Gp5/Type VI secretion system Vgr protein OB-fold domain-containing protein</fullName>
    </recommendedName>
</protein>
<reference evidence="1 2" key="1">
    <citation type="submission" date="2020-11" db="EMBL/GenBank/DDBJ databases">
        <authorList>
            <person name="Sun Q."/>
        </authorList>
    </citation>
    <scope>NUCLEOTIDE SEQUENCE [LARGE SCALE GENOMIC DNA]</scope>
    <source>
        <strain evidence="1 2">P8398</strain>
    </source>
</reference>
<proteinExistence type="predicted"/>
<evidence type="ECO:0000313" key="1">
    <source>
        <dbReference type="EMBL" id="QPI48570.1"/>
    </source>
</evidence>
<dbReference type="EMBL" id="CP065053">
    <property type="protein sequence ID" value="QPI48570.1"/>
    <property type="molecule type" value="Genomic_DNA"/>
</dbReference>
<dbReference type="Proteomes" id="UP000662888">
    <property type="component" value="Chromosome"/>
</dbReference>
<evidence type="ECO:0000313" key="2">
    <source>
        <dbReference type="Proteomes" id="UP000662888"/>
    </source>
</evidence>
<gene>
    <name evidence="1" type="ORF">IV454_24030</name>
</gene>
<accession>A0AA48W9Q8</accession>
<organism evidence="1 2">
    <name type="scientific">Massilia antarctica</name>
    <dbReference type="NCBI Taxonomy" id="2765360"/>
    <lineage>
        <taxon>Bacteria</taxon>
        <taxon>Pseudomonadati</taxon>
        <taxon>Pseudomonadota</taxon>
        <taxon>Betaproteobacteria</taxon>
        <taxon>Burkholderiales</taxon>
        <taxon>Oxalobacteraceae</taxon>
        <taxon>Telluria group</taxon>
        <taxon>Massilia</taxon>
    </lineage>
</organism>
<sequence length="745" mass="78657">MDMQDQRPRFFEGQFLSADDLTAIIDYLRTGDARHALGPHTWGIALGLGLTERDAPGAPDRVEVVLQPGFGWDGFGRPLAVIRPTRLAESLFAEIAFHTTLDAPGGGGRLVPVWLAYDEVAGKNAPPGFETCAGDDQNARIGAAFRFVIGKQAPGEQRAPVTIGTQSMPAQDALTGFDPAAGTLWDGAVPHQSFPGAGKPPRWLLPVGYVRWIARQDALGYFARRALKEDQHADGRIRALRRHIGAVAERIEAADGAIVLHDRFEDPAALHRYARLLGNPEKALTYRSDLVWVEGNLRVGGDAKINGGKLHLRDADGEARGTPLYLARAGDDSPSDDGKRQLRVAIGASTQKNNKLYVGPEQTVAGVSGIAPRLVVQSGVDGNDDEGRAGVNTDTPHAALEVKGDWDGKDDGALRLAGTQPTIRFEGGADVGAHKWIMQLGSQPAGALKLAHRFGNQPWEGVLYATAERRVGIGATAPLSPLAVRAQQGAPGVEDLISLEDTGGATKWHLNLRAGGGGKHLNFGETGAQEGRLFLQAGGNIGVGTVDPQTRVHIHGARLRLQNVTGIPGARVLDMRTDGSAVDLQTETSDLHLRSTHPGGPPDRHIVMNALAGDGNVGVGRVPASQKLEVQGNILFGAMPNLFAVGANLPLRAVIGQVGANGAGIGSGFVASRTATGDYIVIFAPPFNGPPIVVATPIDSINDDNVLTLRAVNAVSFQVHTRDITGNDDPDVQDTAFSFIAFGAT</sequence>
<keyword evidence="2" id="KW-1185">Reference proteome</keyword>